<protein>
    <submittedName>
        <fullName evidence="8">CLUMA_CG017000, isoform A</fullName>
    </submittedName>
</protein>
<evidence type="ECO:0000256" key="5">
    <source>
        <dbReference type="PROSITE-ProRule" id="PRU00309"/>
    </source>
</evidence>
<dbReference type="Gene3D" id="6.20.210.20">
    <property type="entry name" value="THAP domain"/>
    <property type="match status" value="1"/>
</dbReference>
<evidence type="ECO:0000256" key="2">
    <source>
        <dbReference type="ARBA" id="ARBA00022771"/>
    </source>
</evidence>
<sequence>MFTIHRKQWIKVLKVERDVPRHYRICSKHFKPSDFFPRHQMQKKLMLRPSAVPTENLPPEITDQPYTERPDSPENTSSSFISLDQSDSSTTNGVITSTPIIMSNVVMNNNNNNTIITNNNGHDLPANQDEGKMGEPNFTYHTATPIQPAIATALNFQPSTYETLTTLSTVPYQEINQDPAYTLYDGTEIDRNRLSSVLNKDDYQDGTITYVVNFVDY</sequence>
<accession>A0A1J1IUD9</accession>
<keyword evidence="4 5" id="KW-0238">DNA-binding</keyword>
<dbReference type="PROSITE" id="PS50950">
    <property type="entry name" value="ZF_THAP"/>
    <property type="match status" value="1"/>
</dbReference>
<dbReference type="OrthoDB" id="6619240at2759"/>
<dbReference type="Pfam" id="PF05485">
    <property type="entry name" value="THAP"/>
    <property type="match status" value="1"/>
</dbReference>
<dbReference type="GO" id="GO:0003677">
    <property type="term" value="F:DNA binding"/>
    <property type="evidence" value="ECO:0007669"/>
    <property type="project" value="UniProtKB-UniRule"/>
</dbReference>
<evidence type="ECO:0000256" key="3">
    <source>
        <dbReference type="ARBA" id="ARBA00022833"/>
    </source>
</evidence>
<dbReference type="InterPro" id="IPR006612">
    <property type="entry name" value="THAP_Znf"/>
</dbReference>
<evidence type="ECO:0000256" key="4">
    <source>
        <dbReference type="ARBA" id="ARBA00023125"/>
    </source>
</evidence>
<keyword evidence="2 5" id="KW-0863">Zinc-finger</keyword>
<dbReference type="EMBL" id="CVRI01000060">
    <property type="protein sequence ID" value="CRL03875.1"/>
    <property type="molecule type" value="Genomic_DNA"/>
</dbReference>
<feature type="compositionally biased region" description="Low complexity" evidence="6">
    <location>
        <begin position="77"/>
        <end position="89"/>
    </location>
</feature>
<keyword evidence="1" id="KW-0479">Metal-binding</keyword>
<dbReference type="SMART" id="SM00980">
    <property type="entry name" value="THAP"/>
    <property type="match status" value="1"/>
</dbReference>
<reference evidence="8 9" key="1">
    <citation type="submission" date="2015-04" db="EMBL/GenBank/DDBJ databases">
        <authorList>
            <person name="Syromyatnikov M.Y."/>
            <person name="Popov V.N."/>
        </authorList>
    </citation>
    <scope>NUCLEOTIDE SEQUENCE [LARGE SCALE GENOMIC DNA]</scope>
</reference>
<evidence type="ECO:0000313" key="9">
    <source>
        <dbReference type="Proteomes" id="UP000183832"/>
    </source>
</evidence>
<proteinExistence type="predicted"/>
<evidence type="ECO:0000259" key="7">
    <source>
        <dbReference type="PROSITE" id="PS50950"/>
    </source>
</evidence>
<feature type="region of interest" description="Disordered" evidence="6">
    <location>
        <begin position="48"/>
        <end position="94"/>
    </location>
</feature>
<dbReference type="Proteomes" id="UP000183832">
    <property type="component" value="Unassembled WGS sequence"/>
</dbReference>
<dbReference type="AlphaFoldDB" id="A0A1J1IUD9"/>
<keyword evidence="3" id="KW-0862">Zinc</keyword>
<dbReference type="InterPro" id="IPR038441">
    <property type="entry name" value="THAP_Znf_sf"/>
</dbReference>
<organism evidence="8 9">
    <name type="scientific">Clunio marinus</name>
    <dbReference type="NCBI Taxonomy" id="568069"/>
    <lineage>
        <taxon>Eukaryota</taxon>
        <taxon>Metazoa</taxon>
        <taxon>Ecdysozoa</taxon>
        <taxon>Arthropoda</taxon>
        <taxon>Hexapoda</taxon>
        <taxon>Insecta</taxon>
        <taxon>Pterygota</taxon>
        <taxon>Neoptera</taxon>
        <taxon>Endopterygota</taxon>
        <taxon>Diptera</taxon>
        <taxon>Nematocera</taxon>
        <taxon>Chironomoidea</taxon>
        <taxon>Chironomidae</taxon>
        <taxon>Clunio</taxon>
    </lineage>
</organism>
<gene>
    <name evidence="8" type="ORF">CLUMA_CG017000</name>
</gene>
<dbReference type="SMART" id="SM00692">
    <property type="entry name" value="DM3"/>
    <property type="match status" value="1"/>
</dbReference>
<evidence type="ECO:0000313" key="8">
    <source>
        <dbReference type="EMBL" id="CRL03875.1"/>
    </source>
</evidence>
<feature type="domain" description="THAP-type" evidence="7">
    <location>
        <begin position="1"/>
        <end position="56"/>
    </location>
</feature>
<keyword evidence="9" id="KW-1185">Reference proteome</keyword>
<name>A0A1J1IUD9_9DIPT</name>
<dbReference type="SUPFAM" id="SSF57716">
    <property type="entry name" value="Glucocorticoid receptor-like (DNA-binding domain)"/>
    <property type="match status" value="1"/>
</dbReference>
<evidence type="ECO:0000256" key="1">
    <source>
        <dbReference type="ARBA" id="ARBA00022723"/>
    </source>
</evidence>
<evidence type="ECO:0000256" key="6">
    <source>
        <dbReference type="SAM" id="MobiDB-lite"/>
    </source>
</evidence>
<dbReference type="GO" id="GO:0008270">
    <property type="term" value="F:zinc ion binding"/>
    <property type="evidence" value="ECO:0007669"/>
    <property type="project" value="UniProtKB-KW"/>
</dbReference>